<gene>
    <name evidence="2" type="ORF">NON19_15565</name>
</gene>
<sequence>MRLWSVTFPFNNEVGVSGSQTIIVEAGTVEEAKLVALGKAASHECCSHRKWRKIDAVHPAIACLDEAPCDHRGPSSFTDGCSCDDADYAS</sequence>
<keyword evidence="3" id="KW-1185">Reference proteome</keyword>
<proteinExistence type="predicted"/>
<evidence type="ECO:0000313" key="2">
    <source>
        <dbReference type="EMBL" id="MCQ4043405.1"/>
    </source>
</evidence>
<feature type="region of interest" description="Disordered" evidence="1">
    <location>
        <begin position="70"/>
        <end position="90"/>
    </location>
</feature>
<name>A0ABT1PDF8_9ACTN</name>
<dbReference type="EMBL" id="JANFNH010000015">
    <property type="protein sequence ID" value="MCQ4043405.1"/>
    <property type="molecule type" value="Genomic_DNA"/>
</dbReference>
<accession>A0ABT1PDF8</accession>
<evidence type="ECO:0000256" key="1">
    <source>
        <dbReference type="SAM" id="MobiDB-lite"/>
    </source>
</evidence>
<reference evidence="2 3" key="1">
    <citation type="submission" date="2022-06" db="EMBL/GenBank/DDBJ databases">
        <title>Draft genome sequence of type strain Streptomyces rubrisoli DSM 42083.</title>
        <authorList>
            <person name="Duangmal K."/>
            <person name="Klaysubun C."/>
        </authorList>
    </citation>
    <scope>NUCLEOTIDE SEQUENCE [LARGE SCALE GENOMIC DNA]</scope>
    <source>
        <strain evidence="2 3">DSM 42083</strain>
    </source>
</reference>
<comment type="caution">
    <text evidence="2">The sequence shown here is derived from an EMBL/GenBank/DDBJ whole genome shotgun (WGS) entry which is preliminary data.</text>
</comment>
<dbReference type="RefSeq" id="WP_255928481.1">
    <property type="nucleotide sequence ID" value="NZ_JANFNH010000015.1"/>
</dbReference>
<organism evidence="2 3">
    <name type="scientific">Streptantibioticus rubrisoli</name>
    <dbReference type="NCBI Taxonomy" id="1387313"/>
    <lineage>
        <taxon>Bacteria</taxon>
        <taxon>Bacillati</taxon>
        <taxon>Actinomycetota</taxon>
        <taxon>Actinomycetes</taxon>
        <taxon>Kitasatosporales</taxon>
        <taxon>Streptomycetaceae</taxon>
        <taxon>Streptantibioticus</taxon>
    </lineage>
</organism>
<dbReference type="Proteomes" id="UP001206206">
    <property type="component" value="Unassembled WGS sequence"/>
</dbReference>
<protein>
    <submittedName>
        <fullName evidence="2">Uncharacterized protein</fullName>
    </submittedName>
</protein>
<evidence type="ECO:0000313" key="3">
    <source>
        <dbReference type="Proteomes" id="UP001206206"/>
    </source>
</evidence>